<dbReference type="GeneID" id="20098396"/>
<accession>A0A076FD59</accession>
<name>A0A076FD59_9VIRU</name>
<dbReference type="Proteomes" id="UP000203413">
    <property type="component" value="Segment"/>
</dbReference>
<reference evidence="1 2" key="1">
    <citation type="journal article" date="2014" name="BMC Genomics">
        <title>The genome and occlusion bodies of marine Penaeus monodon nudivirus (PmNV, also known as MBV and PemoNPV) suggest that it should be assigned to a new nudivirus genus that is distinct from the terrestrial nudiviruses.</title>
        <authorList>
            <person name="Yang Y.T."/>
            <person name="Lee D.Y."/>
            <person name="Wang Y."/>
            <person name="Hu J.M."/>
            <person name="Li W.H."/>
            <person name="Leu J.H."/>
            <person name="Chang G.D."/>
            <person name="Ke H.M."/>
            <person name="Kang S.T."/>
            <person name="Lin S.S."/>
            <person name="Kou G.H."/>
            <person name="Lo C.F."/>
        </authorList>
    </citation>
    <scope>NUCLEOTIDE SEQUENCE [LARGE SCALE GENOMIC DNA]</scope>
    <source>
        <strain evidence="1">Indonesia</strain>
    </source>
</reference>
<dbReference type="KEGG" id="vg:20098396"/>
<keyword evidence="2" id="KW-1185">Reference proteome</keyword>
<sequence>MNSKIEKSHLQLLSNKTNIDNINNANVAAVLASLRTHKNVEPSENYKISILRTIKKYNKNVTKTPQSLNIKSLRSNKSDDDAFKQIILHIIKYVYTLSSSAISMLDKRSIIDTYISILLITSCNITITDIYKLKNKNLTELLSNPIVLTKKVNIIPKLYVLAQPLIQDLIKHRNQLFSDIININNVISCNPDLINKTIKELYIEYNAVIKLSNVKNLGLHKFKFKNSELIYMYINQNNNN</sequence>
<protein>
    <submittedName>
        <fullName evidence="1">VLF-1</fullName>
    </submittedName>
</protein>
<gene>
    <name evidence="1" type="primary">vlf-1</name>
    <name evidence="1" type="ORF">PmNV_090</name>
</gene>
<organism evidence="1 2">
    <name type="scientific">Penaeus monodon nudivirus</name>
    <dbReference type="NCBI Taxonomy" id="1529056"/>
    <lineage>
        <taxon>Viruses</taxon>
        <taxon>Viruses incertae sedis</taxon>
        <taxon>Naldaviricetes</taxon>
        <taxon>Lefavirales</taxon>
        <taxon>Nudiviridae</taxon>
        <taxon>Gammanudivirus</taxon>
        <taxon>Gammanudivirus pemonodonis</taxon>
    </lineage>
</organism>
<dbReference type="EMBL" id="KJ184318">
    <property type="protein sequence ID" value="AII15878.1"/>
    <property type="molecule type" value="Genomic_DNA"/>
</dbReference>
<dbReference type="OrthoDB" id="40542at10239"/>
<evidence type="ECO:0000313" key="2">
    <source>
        <dbReference type="Proteomes" id="UP000203413"/>
    </source>
</evidence>
<evidence type="ECO:0000313" key="1">
    <source>
        <dbReference type="EMBL" id="AII15878.1"/>
    </source>
</evidence>
<proteinExistence type="predicted"/>
<dbReference type="RefSeq" id="YP_009051928.1">
    <property type="nucleotide sequence ID" value="NC_024692.1"/>
</dbReference>